<dbReference type="InterPro" id="IPR000305">
    <property type="entry name" value="GIY-YIG_endonuc"/>
</dbReference>
<protein>
    <recommendedName>
        <fullName evidence="2">GIY-YIG domain-containing protein</fullName>
    </recommendedName>
</protein>
<dbReference type="SUPFAM" id="SSF82771">
    <property type="entry name" value="GIY-YIG endonuclease"/>
    <property type="match status" value="1"/>
</dbReference>
<dbReference type="Gene3D" id="3.40.1440.10">
    <property type="entry name" value="GIY-YIG endonuclease"/>
    <property type="match status" value="1"/>
</dbReference>
<accession>E1YM85</accession>
<proteinExistence type="inferred from homology"/>
<dbReference type="EMBL" id="FR695877">
    <property type="protein sequence ID" value="CBX31218.1"/>
    <property type="molecule type" value="Genomic_DNA"/>
</dbReference>
<dbReference type="AlphaFoldDB" id="E1YM85"/>
<feature type="domain" description="GIY-YIG" evidence="2">
    <location>
        <begin position="1"/>
        <end position="75"/>
    </location>
</feature>
<evidence type="ECO:0000256" key="1">
    <source>
        <dbReference type="ARBA" id="ARBA00007435"/>
    </source>
</evidence>
<gene>
    <name evidence="3" type="ORF">N47_E47300</name>
</gene>
<dbReference type="PROSITE" id="PS50164">
    <property type="entry name" value="GIY_YIG"/>
    <property type="match status" value="1"/>
</dbReference>
<dbReference type="Pfam" id="PF01541">
    <property type="entry name" value="GIY-YIG"/>
    <property type="match status" value="1"/>
</dbReference>
<name>E1YM85_9BACT</name>
<dbReference type="InterPro" id="IPR035901">
    <property type="entry name" value="GIY-YIG_endonuc_sf"/>
</dbReference>
<comment type="similarity">
    <text evidence="1">Belongs to the UPF0213 family.</text>
</comment>
<dbReference type="InterPro" id="IPR050190">
    <property type="entry name" value="UPF0213_domain"/>
</dbReference>
<organism evidence="3">
    <name type="scientific">uncultured Desulfobacterium sp</name>
    <dbReference type="NCBI Taxonomy" id="201089"/>
    <lineage>
        <taxon>Bacteria</taxon>
        <taxon>Pseudomonadati</taxon>
        <taxon>Thermodesulfobacteriota</taxon>
        <taxon>Desulfobacteria</taxon>
        <taxon>Desulfobacterales</taxon>
        <taxon>Desulfobacteriaceae</taxon>
        <taxon>Desulfobacterium</taxon>
        <taxon>environmental samples</taxon>
    </lineage>
</organism>
<sequence length="84" mass="10176">MYYTYVLYSKKDGNFYTGFTQDLKLRFEQHTKGQVESTKDRRPLELVYYEACLNRSDATHREKYLKTYHGKAYIKRRLKSYLTG</sequence>
<dbReference type="PANTHER" id="PTHR34477">
    <property type="entry name" value="UPF0213 PROTEIN YHBQ"/>
    <property type="match status" value="1"/>
</dbReference>
<dbReference type="PANTHER" id="PTHR34477:SF1">
    <property type="entry name" value="UPF0213 PROTEIN YHBQ"/>
    <property type="match status" value="1"/>
</dbReference>
<dbReference type="CDD" id="cd10449">
    <property type="entry name" value="GIY-YIG_SLX1_like"/>
    <property type="match status" value="1"/>
</dbReference>
<evidence type="ECO:0000313" key="3">
    <source>
        <dbReference type="EMBL" id="CBX31218.1"/>
    </source>
</evidence>
<reference evidence="3" key="1">
    <citation type="journal article" date="2011" name="Environ. Microbiol.">
        <title>Genomic insights into the metabolic potential of the polycyclic aromatic hydrocarbon degrading sulfate-reducing Deltaproteobacterium N47.</title>
        <authorList>
            <person name="Bergmann F."/>
            <person name="Selesi D."/>
            <person name="Weinmaier T."/>
            <person name="Tischler P."/>
            <person name="Rattei T."/>
            <person name="Meckenstock R.U."/>
        </authorList>
    </citation>
    <scope>NUCLEOTIDE SEQUENCE</scope>
</reference>
<evidence type="ECO:0000259" key="2">
    <source>
        <dbReference type="PROSITE" id="PS50164"/>
    </source>
</evidence>